<dbReference type="PANTHER" id="PTHR34387">
    <property type="entry name" value="SLR1258 PROTEIN"/>
    <property type="match status" value="1"/>
</dbReference>
<organism evidence="2 3">
    <name type="scientific">Rhinopithecimicrobium faecis</name>
    <dbReference type="NCBI Taxonomy" id="2820698"/>
    <lineage>
        <taxon>Bacteria</taxon>
        <taxon>Pseudomonadati</taxon>
        <taxon>Bacteroidota</taxon>
        <taxon>Sphingobacteriia</taxon>
        <taxon>Sphingobacteriales</taxon>
        <taxon>Sphingobacteriaceae</taxon>
        <taxon>Rhinopithecimicrobium</taxon>
    </lineage>
</organism>
<reference evidence="2" key="1">
    <citation type="submission" date="2021-03" db="EMBL/GenBank/DDBJ databases">
        <authorList>
            <person name="Lu T."/>
            <person name="Wang Q."/>
            <person name="Han X."/>
        </authorList>
    </citation>
    <scope>NUCLEOTIDE SEQUENCE</scope>
    <source>
        <strain evidence="2">WQ 2009</strain>
    </source>
</reference>
<dbReference type="AlphaFoldDB" id="A0A8T4HDF9"/>
<proteinExistence type="predicted"/>
<dbReference type="EMBL" id="JAGKSB010000014">
    <property type="protein sequence ID" value="MBP3944156.1"/>
    <property type="molecule type" value="Genomic_DNA"/>
</dbReference>
<dbReference type="InterPro" id="IPR052022">
    <property type="entry name" value="26kDa_periplasmic_antigen"/>
</dbReference>
<keyword evidence="3" id="KW-1185">Reference proteome</keyword>
<sequence>MNMKKLILGIGVGMLLLANSSVSMAQQAIENLRKISTKGTAESEVTPDIIYLSISLREYFADGNAKKKVTIETLEEQLQAGALKAGIDKKNFTIENLWSYQSQSSRKKDPTIMQSRQYRIKVTDLSKINFLFDAVNPEGVQNTSIAEYQYSGEKELQKTLKIQAMKDAFTNATNLAEAINQKVGKAILISDSPIPVVFASYSTRSNNMMMMSKASGADVAVEPKLVDLDIKPMKITTEIDVVFELL</sequence>
<feature type="signal peptide" evidence="1">
    <location>
        <begin position="1"/>
        <end position="25"/>
    </location>
</feature>
<evidence type="ECO:0000313" key="2">
    <source>
        <dbReference type="EMBL" id="MBP3944156.1"/>
    </source>
</evidence>
<feature type="chain" id="PRO_5035858579" evidence="1">
    <location>
        <begin position="26"/>
        <end position="246"/>
    </location>
</feature>
<dbReference type="Gene3D" id="3.30.70.2970">
    <property type="entry name" value="Protein of unknown function (DUF541), domain 2"/>
    <property type="match status" value="1"/>
</dbReference>
<dbReference type="PANTHER" id="PTHR34387:SF1">
    <property type="entry name" value="PERIPLASMIC IMMUNOGENIC PROTEIN"/>
    <property type="match status" value="1"/>
</dbReference>
<protein>
    <submittedName>
        <fullName evidence="2">SIMPL domain-containing protein</fullName>
    </submittedName>
</protein>
<name>A0A8T4HDF9_9SPHI</name>
<dbReference type="GO" id="GO:0006974">
    <property type="term" value="P:DNA damage response"/>
    <property type="evidence" value="ECO:0007669"/>
    <property type="project" value="TreeGrafter"/>
</dbReference>
<dbReference type="Pfam" id="PF04402">
    <property type="entry name" value="SIMPL"/>
    <property type="match status" value="1"/>
</dbReference>
<dbReference type="Proteomes" id="UP000679691">
    <property type="component" value="Unassembled WGS sequence"/>
</dbReference>
<gene>
    <name evidence="2" type="ORF">J5U18_11435</name>
</gene>
<dbReference type="InterPro" id="IPR007497">
    <property type="entry name" value="SIMPL/DUF541"/>
</dbReference>
<comment type="caution">
    <text evidence="2">The sequence shown here is derived from an EMBL/GenBank/DDBJ whole genome shotgun (WGS) entry which is preliminary data.</text>
</comment>
<accession>A0A8T4HDF9</accession>
<evidence type="ECO:0000256" key="1">
    <source>
        <dbReference type="SAM" id="SignalP"/>
    </source>
</evidence>
<keyword evidence="1" id="KW-0732">Signal</keyword>
<evidence type="ECO:0000313" key="3">
    <source>
        <dbReference type="Proteomes" id="UP000679691"/>
    </source>
</evidence>
<dbReference type="Gene3D" id="3.30.110.170">
    <property type="entry name" value="Protein of unknown function (DUF541), domain 1"/>
    <property type="match status" value="1"/>
</dbReference>